<dbReference type="InterPro" id="IPR007263">
    <property type="entry name" value="DCC1-like"/>
</dbReference>
<dbReference type="Pfam" id="PF04134">
    <property type="entry name" value="DCC1-like"/>
    <property type="match status" value="1"/>
</dbReference>
<dbReference type="Proteomes" id="UP000218896">
    <property type="component" value="Unassembled WGS sequence"/>
</dbReference>
<gene>
    <name evidence="1" type="ORF">CK501_09255</name>
</gene>
<name>A0A2A2F4T6_9GAMM</name>
<sequence>MGSQKSRLVVYYDGSCPACIRDRQFYERLAGKGGRHVVWFDITGQEGALRERGIDPDQALQELHVEDADGRIHSEMAAYILLMGRVPVLKPLAWLLSLGPIKRLVSALYHRWVQRRLAREGRLPTSNREP</sequence>
<dbReference type="AlphaFoldDB" id="A0A2A2F4T6"/>
<dbReference type="InterPro" id="IPR044691">
    <property type="entry name" value="DCC1_Trx"/>
</dbReference>
<accession>A0A2A2F4T6</accession>
<dbReference type="GO" id="GO:0015035">
    <property type="term" value="F:protein-disulfide reductase activity"/>
    <property type="evidence" value="ECO:0007669"/>
    <property type="project" value="InterPro"/>
</dbReference>
<dbReference type="OrthoDB" id="5294764at2"/>
<dbReference type="PANTHER" id="PTHR34290:SF2">
    <property type="entry name" value="OS04G0668800 PROTEIN"/>
    <property type="match status" value="1"/>
</dbReference>
<proteinExistence type="predicted"/>
<dbReference type="PANTHER" id="PTHR34290">
    <property type="entry name" value="SI:CH73-390P7.2"/>
    <property type="match status" value="1"/>
</dbReference>
<dbReference type="RefSeq" id="WP_095617436.1">
    <property type="nucleotide sequence ID" value="NZ_NSKD01000003.1"/>
</dbReference>
<protein>
    <submittedName>
        <fullName evidence="1">Thiol-disulfide oxidoreductase</fullName>
    </submittedName>
</protein>
<evidence type="ECO:0000313" key="1">
    <source>
        <dbReference type="EMBL" id="PAU80601.1"/>
    </source>
</evidence>
<dbReference type="InterPro" id="IPR036249">
    <property type="entry name" value="Thioredoxin-like_sf"/>
</dbReference>
<dbReference type="SUPFAM" id="SSF52833">
    <property type="entry name" value="Thioredoxin-like"/>
    <property type="match status" value="1"/>
</dbReference>
<comment type="caution">
    <text evidence="1">The sequence shown here is derived from an EMBL/GenBank/DDBJ whole genome shotgun (WGS) entry which is preliminary data.</text>
</comment>
<keyword evidence="2" id="KW-1185">Reference proteome</keyword>
<evidence type="ECO:0000313" key="2">
    <source>
        <dbReference type="Proteomes" id="UP000218896"/>
    </source>
</evidence>
<organism evidence="1 2">
    <name type="scientific">Halovibrio salipaludis</name>
    <dbReference type="NCBI Taxonomy" id="2032626"/>
    <lineage>
        <taxon>Bacteria</taxon>
        <taxon>Pseudomonadati</taxon>
        <taxon>Pseudomonadota</taxon>
        <taxon>Gammaproteobacteria</taxon>
        <taxon>Oceanospirillales</taxon>
        <taxon>Halomonadaceae</taxon>
        <taxon>Halovibrio</taxon>
    </lineage>
</organism>
<dbReference type="EMBL" id="NSKD01000003">
    <property type="protein sequence ID" value="PAU80601.1"/>
    <property type="molecule type" value="Genomic_DNA"/>
</dbReference>
<reference evidence="1 2" key="1">
    <citation type="submission" date="2017-08" db="EMBL/GenBank/DDBJ databases">
        <title>Halovibrio sewagensis sp. nov., isolated from wastewater of high salinity.</title>
        <authorList>
            <person name="Dong X."/>
            <person name="Zhang G."/>
        </authorList>
    </citation>
    <scope>NUCLEOTIDE SEQUENCE [LARGE SCALE GENOMIC DNA]</scope>
    <source>
        <strain evidence="1 2">YL5-2</strain>
    </source>
</reference>